<dbReference type="Gene3D" id="3.40.50.1820">
    <property type="entry name" value="alpha/beta hydrolase"/>
    <property type="match status" value="1"/>
</dbReference>
<dbReference type="InterPro" id="IPR029058">
    <property type="entry name" value="AB_hydrolase_fold"/>
</dbReference>
<dbReference type="RefSeq" id="WP_141600988.1">
    <property type="nucleotide sequence ID" value="NZ_JARMSB010000004.1"/>
</dbReference>
<dbReference type="InterPro" id="IPR051321">
    <property type="entry name" value="PHA/PHB_synthase"/>
</dbReference>
<evidence type="ECO:0000259" key="7">
    <source>
        <dbReference type="Pfam" id="PF00561"/>
    </source>
</evidence>
<gene>
    <name evidence="8" type="primary">phaC</name>
    <name evidence="8" type="ORF">FKZ59_01630</name>
</gene>
<evidence type="ECO:0000256" key="3">
    <source>
        <dbReference type="ARBA" id="ARBA00022679"/>
    </source>
</evidence>
<comment type="pathway">
    <text evidence="1">Biopolymer metabolism; poly-(R)-3-hydroxybutanoate biosynthesis.</text>
</comment>
<dbReference type="EMBL" id="VIGD01000001">
    <property type="protein sequence ID" value="TQE92436.1"/>
    <property type="molecule type" value="Genomic_DNA"/>
</dbReference>
<evidence type="ECO:0000256" key="1">
    <source>
        <dbReference type="ARBA" id="ARBA00004683"/>
    </source>
</evidence>
<protein>
    <recommendedName>
        <fullName evidence="2">Poly(3-hydroxyalkanoate) polymerase subunit PhaC</fullName>
    </recommendedName>
    <alternativeName>
        <fullName evidence="6">PHB synthase subunit PhaC</fullName>
    </alternativeName>
</protein>
<dbReference type="GO" id="GO:0042619">
    <property type="term" value="P:poly-hydroxybutyrate biosynthetic process"/>
    <property type="evidence" value="ECO:0007669"/>
    <property type="project" value="UniProtKB-KW"/>
</dbReference>
<dbReference type="InterPro" id="IPR010125">
    <property type="entry name" value="PHA_synth_III_C"/>
</dbReference>
<dbReference type="PANTHER" id="PTHR36837:SF2">
    <property type="entry name" value="POLY(3-HYDROXYALKANOATE) POLYMERASE SUBUNIT PHAC"/>
    <property type="match status" value="1"/>
</dbReference>
<keyword evidence="3" id="KW-0808">Transferase</keyword>
<evidence type="ECO:0000313" key="8">
    <source>
        <dbReference type="EMBL" id="TQE92436.1"/>
    </source>
</evidence>
<keyword evidence="5" id="KW-0012">Acyltransferase</keyword>
<evidence type="ECO:0000256" key="2">
    <source>
        <dbReference type="ARBA" id="ARBA00019065"/>
    </source>
</evidence>
<dbReference type="SUPFAM" id="SSF53474">
    <property type="entry name" value="alpha/beta-Hydrolases"/>
    <property type="match status" value="1"/>
</dbReference>
<dbReference type="Proteomes" id="UP000315753">
    <property type="component" value="Unassembled WGS sequence"/>
</dbReference>
<dbReference type="PANTHER" id="PTHR36837">
    <property type="entry name" value="POLY(3-HYDROXYALKANOATE) POLYMERASE SUBUNIT PHAC"/>
    <property type="match status" value="1"/>
</dbReference>
<dbReference type="InterPro" id="IPR000073">
    <property type="entry name" value="AB_hydrolase_1"/>
</dbReference>
<keyword evidence="4" id="KW-0583">PHB biosynthesis</keyword>
<feature type="domain" description="AB hydrolase-1" evidence="7">
    <location>
        <begin position="80"/>
        <end position="351"/>
    </location>
</feature>
<dbReference type="Pfam" id="PF00561">
    <property type="entry name" value="Abhydrolase_1"/>
    <property type="match status" value="1"/>
</dbReference>
<keyword evidence="9" id="KW-1185">Reference proteome</keyword>
<evidence type="ECO:0000256" key="6">
    <source>
        <dbReference type="ARBA" id="ARBA00033356"/>
    </source>
</evidence>
<reference evidence="8 9" key="1">
    <citation type="submission" date="2019-06" db="EMBL/GenBank/DDBJ databases">
        <title>Genome sequence of Ureibacillus terrenus.</title>
        <authorList>
            <person name="Maclea K.S."/>
            <person name="Simoes M."/>
        </authorList>
    </citation>
    <scope>NUCLEOTIDE SEQUENCE [LARGE SCALE GENOMIC DNA]</scope>
    <source>
        <strain evidence="8 9">ATCC BAA-384</strain>
    </source>
</reference>
<comment type="caution">
    <text evidence="8">The sequence shown here is derived from an EMBL/GenBank/DDBJ whole genome shotgun (WGS) entry which is preliminary data.</text>
</comment>
<accession>A0A540V6R0</accession>
<dbReference type="GO" id="GO:0016746">
    <property type="term" value="F:acyltransferase activity"/>
    <property type="evidence" value="ECO:0007669"/>
    <property type="project" value="UniProtKB-KW"/>
</dbReference>
<dbReference type="NCBIfam" id="TIGR01836">
    <property type="entry name" value="PHA_synth_III_C"/>
    <property type="match status" value="1"/>
</dbReference>
<dbReference type="OrthoDB" id="9767934at2"/>
<proteinExistence type="predicted"/>
<evidence type="ECO:0000313" key="9">
    <source>
        <dbReference type="Proteomes" id="UP000315753"/>
    </source>
</evidence>
<sequence length="371" mass="42857">MTLGRDYVVTLDTTPIQEWIESLPKNQAFETLEKLKRFNEVLFTDPEPEVGQTPKEVIWTKNKAKLYRYQPYKEKTNKVPILIIYALINRPYILDLYPGNSFIEYLTDCGHDVYLLDWGTAGYEDRHLKLEDYIVDYIPRAAKKVLKTSGAKEITMFGYCMGGTMTAIFTALYQKKLPIRNLILLTSPIDFEDAGLYTKWLDKRYFKLDNIVETLGNVPSDFIDFGNKLLNPLSNTVGVYVNIASNIDNEDKVLNWKLMQKWLNDGVPFPGEAYRQWIRDFYQENKLINDELVIRGERVLLSNITANLLNIVATRDNIVLPQQIEPLNDKVSSKNKTLHVVNAGHVSVITGKRAVAERYPYIEQWITENSK</sequence>
<organism evidence="8 9">
    <name type="scientific">Ureibacillus terrenus</name>
    <dbReference type="NCBI Taxonomy" id="118246"/>
    <lineage>
        <taxon>Bacteria</taxon>
        <taxon>Bacillati</taxon>
        <taxon>Bacillota</taxon>
        <taxon>Bacilli</taxon>
        <taxon>Bacillales</taxon>
        <taxon>Caryophanaceae</taxon>
        <taxon>Ureibacillus</taxon>
    </lineage>
</organism>
<dbReference type="AlphaFoldDB" id="A0A540V6R0"/>
<evidence type="ECO:0000256" key="4">
    <source>
        <dbReference type="ARBA" id="ARBA00022752"/>
    </source>
</evidence>
<name>A0A540V6R0_9BACL</name>
<dbReference type="UniPathway" id="UPA00917"/>
<evidence type="ECO:0000256" key="5">
    <source>
        <dbReference type="ARBA" id="ARBA00023315"/>
    </source>
</evidence>